<dbReference type="PRINTS" id="PR00080">
    <property type="entry name" value="SDRFAMILY"/>
</dbReference>
<keyword evidence="6" id="KW-1185">Reference proteome</keyword>
<dbReference type="OrthoDB" id="109589at2"/>
<dbReference type="Gene3D" id="3.40.50.720">
    <property type="entry name" value="NAD(P)-binding Rossmann-like Domain"/>
    <property type="match status" value="1"/>
</dbReference>
<evidence type="ECO:0000313" key="6">
    <source>
        <dbReference type="Proteomes" id="UP000032611"/>
    </source>
</evidence>
<dbReference type="PANTHER" id="PTHR24320:SF148">
    <property type="entry name" value="NAD(P)-BINDING ROSSMANN-FOLD SUPERFAMILY PROTEIN"/>
    <property type="match status" value="1"/>
</dbReference>
<protein>
    <recommendedName>
        <fullName evidence="3">Probable oxidoreductase</fullName>
    </recommendedName>
</protein>
<reference evidence="5 6" key="1">
    <citation type="journal article" date="2015" name="Genome Announc.">
        <title>Complete genome sequence of Martelella endophytica YC6887, which has antifungal activity associated with a halophyte.</title>
        <authorList>
            <person name="Khan A."/>
            <person name="Khan H."/>
            <person name="Chung E.J."/>
            <person name="Hossain M.T."/>
            <person name="Chung Y.R."/>
        </authorList>
    </citation>
    <scope>NUCLEOTIDE SEQUENCE [LARGE SCALE GENOMIC DNA]</scope>
    <source>
        <strain evidence="5">YC6887</strain>
    </source>
</reference>
<evidence type="ECO:0000256" key="2">
    <source>
        <dbReference type="ARBA" id="ARBA00023002"/>
    </source>
</evidence>
<dbReference type="KEGG" id="mey:TM49_07335"/>
<dbReference type="RefSeq" id="WP_045680242.1">
    <property type="nucleotide sequence ID" value="NZ_CP010803.1"/>
</dbReference>
<dbReference type="SUPFAM" id="SSF51735">
    <property type="entry name" value="NAD(P)-binding Rossmann-fold domains"/>
    <property type="match status" value="1"/>
</dbReference>
<dbReference type="HOGENOM" id="CLU_010194_44_0_5"/>
<dbReference type="GO" id="GO:0016491">
    <property type="term" value="F:oxidoreductase activity"/>
    <property type="evidence" value="ECO:0007669"/>
    <property type="project" value="UniProtKB-KW"/>
</dbReference>
<evidence type="ECO:0000313" key="5">
    <source>
        <dbReference type="EMBL" id="AJY45544.1"/>
    </source>
</evidence>
<dbReference type="PRINTS" id="PR00081">
    <property type="entry name" value="GDHRDH"/>
</dbReference>
<dbReference type="PANTHER" id="PTHR24320">
    <property type="entry name" value="RETINOL DEHYDROGENASE"/>
    <property type="match status" value="1"/>
</dbReference>
<dbReference type="EMBL" id="CP010803">
    <property type="protein sequence ID" value="AJY45544.1"/>
    <property type="molecule type" value="Genomic_DNA"/>
</dbReference>
<sequence length="308" mass="32594">MSRLKTGFDFSTTAADVLQGINLEGKTMIVTGGASGIGIETVRALAAAGAAVTIAARRPDAAEAAAADLRKATGNAAITVEPLDVADLSSVRRFVTAWNRPVDALINNAGIMALPELQRTGEGREMQFATNYLGHFALTLGLYPWLKAAGKARIVSVASSGTLWSPVLWDDMDFRFMPYHPIVAYGQSKTACILLSVGIARKWAEDGITSNALNPGAIATNLQRHTGGLKTPEPFRKTPEQGAANSVLLAASPLLDGISGRYFDNCNEAEVVAERSEQPAGAVPPYAVDPQNADRLWAMAEAMLAEAR</sequence>
<keyword evidence="2" id="KW-0560">Oxidoreductase</keyword>
<evidence type="ECO:0000256" key="4">
    <source>
        <dbReference type="RuleBase" id="RU000363"/>
    </source>
</evidence>
<dbReference type="PATRIC" id="fig|1486262.3.peg.1513"/>
<accession>A0A0D5LMV8</accession>
<proteinExistence type="inferred from homology"/>
<dbReference type="FunFam" id="3.40.50.720:FF:000594">
    <property type="entry name" value="Short-chain oxidoreductase"/>
    <property type="match status" value="1"/>
</dbReference>
<dbReference type="AlphaFoldDB" id="A0A0D5LMV8"/>
<evidence type="ECO:0000256" key="3">
    <source>
        <dbReference type="ARBA" id="ARBA00071493"/>
    </source>
</evidence>
<organism evidence="5 6">
    <name type="scientific">Martelella endophytica</name>
    <dbReference type="NCBI Taxonomy" id="1486262"/>
    <lineage>
        <taxon>Bacteria</taxon>
        <taxon>Pseudomonadati</taxon>
        <taxon>Pseudomonadota</taxon>
        <taxon>Alphaproteobacteria</taxon>
        <taxon>Hyphomicrobiales</taxon>
        <taxon>Aurantimonadaceae</taxon>
        <taxon>Martelella</taxon>
    </lineage>
</organism>
<dbReference type="InterPro" id="IPR002347">
    <property type="entry name" value="SDR_fam"/>
</dbReference>
<dbReference type="InterPro" id="IPR036291">
    <property type="entry name" value="NAD(P)-bd_dom_sf"/>
</dbReference>
<name>A0A0D5LMV8_MAREN</name>
<gene>
    <name evidence="5" type="ORF">TM49_07335</name>
</gene>
<comment type="similarity">
    <text evidence="1 4">Belongs to the short-chain dehydrogenases/reductases (SDR) family.</text>
</comment>
<evidence type="ECO:0000256" key="1">
    <source>
        <dbReference type="ARBA" id="ARBA00006484"/>
    </source>
</evidence>
<dbReference type="Proteomes" id="UP000032611">
    <property type="component" value="Chromosome"/>
</dbReference>
<dbReference type="STRING" id="1486262.TM49_07335"/>
<dbReference type="Pfam" id="PF00106">
    <property type="entry name" value="adh_short"/>
    <property type="match status" value="1"/>
</dbReference>